<sequence length="163" mass="16606">MVTESPGASASLMLVMIVVSVGPYPLCTERSGPPSPSGIAHLVIRSAGTASPPATSTRRLSRPVGSMVASADGVMKACVTPSPRISSDSSSPPYTPVGTTTSAPPAPIASRNSRIEASKLGDAKCSARESESSAYRSACSALKLARPAWVTTTPLGRPVEPEV</sequence>
<organism evidence="2 3">
    <name type="scientific">Nocardia wallacei</name>
    <dbReference type="NCBI Taxonomy" id="480035"/>
    <lineage>
        <taxon>Bacteria</taxon>
        <taxon>Bacillati</taxon>
        <taxon>Actinomycetota</taxon>
        <taxon>Actinomycetes</taxon>
        <taxon>Mycobacteriales</taxon>
        <taxon>Nocardiaceae</taxon>
        <taxon>Nocardia</taxon>
    </lineage>
</organism>
<gene>
    <name evidence="2" type="ORF">NWFMUON74_64100</name>
</gene>
<proteinExistence type="predicted"/>
<feature type="region of interest" description="Disordered" evidence="1">
    <location>
        <begin position="79"/>
        <end position="130"/>
    </location>
</feature>
<evidence type="ECO:0000256" key="1">
    <source>
        <dbReference type="SAM" id="MobiDB-lite"/>
    </source>
</evidence>
<accession>A0A7G1KTQ8</accession>
<dbReference type="KEGG" id="nwl:NWFMUON74_64100"/>
<name>A0A7G1KTQ8_9NOCA</name>
<dbReference type="AlphaFoldDB" id="A0A7G1KTQ8"/>
<dbReference type="Proteomes" id="UP000516173">
    <property type="component" value="Chromosome"/>
</dbReference>
<keyword evidence="3" id="KW-1185">Reference proteome</keyword>
<dbReference type="EMBL" id="AP023396">
    <property type="protein sequence ID" value="BCK58638.1"/>
    <property type="molecule type" value="Genomic_DNA"/>
</dbReference>
<evidence type="ECO:0000313" key="3">
    <source>
        <dbReference type="Proteomes" id="UP000516173"/>
    </source>
</evidence>
<reference evidence="2 3" key="1">
    <citation type="submission" date="2020-08" db="EMBL/GenBank/DDBJ databases">
        <title>Genome Sequencing of Nocardia wallacei strain FMUON74 and assembly.</title>
        <authorList>
            <person name="Toyokawa M."/>
            <person name="Uesaka K."/>
        </authorList>
    </citation>
    <scope>NUCLEOTIDE SEQUENCE [LARGE SCALE GENOMIC DNA]</scope>
    <source>
        <strain evidence="2 3">FMUON74</strain>
    </source>
</reference>
<protein>
    <submittedName>
        <fullName evidence="2">Uncharacterized protein</fullName>
    </submittedName>
</protein>
<evidence type="ECO:0000313" key="2">
    <source>
        <dbReference type="EMBL" id="BCK58638.1"/>
    </source>
</evidence>
<feature type="compositionally biased region" description="Basic and acidic residues" evidence="1">
    <location>
        <begin position="113"/>
        <end position="130"/>
    </location>
</feature>
<feature type="compositionally biased region" description="Low complexity" evidence="1">
    <location>
        <begin position="81"/>
        <end position="92"/>
    </location>
</feature>